<sequence length="91" mass="10347">MILIQPRSSVRSTETKNRDDRRWYVKIREEQATQTTSPVLQEGARDKECAVVSLVPDIQPSQIRVSRNDSEIIRISKLPSQSPIESNNGVI</sequence>
<dbReference type="AlphaFoldDB" id="A0A8S9Q893"/>
<reference evidence="1" key="1">
    <citation type="submission" date="2019-12" db="EMBL/GenBank/DDBJ databases">
        <title>Genome sequencing and annotation of Brassica cretica.</title>
        <authorList>
            <person name="Studholme D.J."/>
            <person name="Sarris P."/>
        </authorList>
    </citation>
    <scope>NUCLEOTIDE SEQUENCE</scope>
    <source>
        <strain evidence="1">PFS-109/04</strain>
        <tissue evidence="1">Leaf</tissue>
    </source>
</reference>
<comment type="caution">
    <text evidence="1">The sequence shown here is derived from an EMBL/GenBank/DDBJ whole genome shotgun (WGS) entry which is preliminary data.</text>
</comment>
<organism evidence="1 2">
    <name type="scientific">Brassica cretica</name>
    <name type="common">Mustard</name>
    <dbReference type="NCBI Taxonomy" id="69181"/>
    <lineage>
        <taxon>Eukaryota</taxon>
        <taxon>Viridiplantae</taxon>
        <taxon>Streptophyta</taxon>
        <taxon>Embryophyta</taxon>
        <taxon>Tracheophyta</taxon>
        <taxon>Spermatophyta</taxon>
        <taxon>Magnoliopsida</taxon>
        <taxon>eudicotyledons</taxon>
        <taxon>Gunneridae</taxon>
        <taxon>Pentapetalae</taxon>
        <taxon>rosids</taxon>
        <taxon>malvids</taxon>
        <taxon>Brassicales</taxon>
        <taxon>Brassicaceae</taxon>
        <taxon>Brassiceae</taxon>
        <taxon>Brassica</taxon>
    </lineage>
</organism>
<name>A0A8S9Q893_BRACR</name>
<protein>
    <submittedName>
        <fullName evidence="1">Uncharacterized protein</fullName>
    </submittedName>
</protein>
<proteinExistence type="predicted"/>
<gene>
    <name evidence="1" type="ORF">F2Q69_00023483</name>
</gene>
<dbReference type="EMBL" id="QGKX02001290">
    <property type="protein sequence ID" value="KAF3538006.1"/>
    <property type="molecule type" value="Genomic_DNA"/>
</dbReference>
<evidence type="ECO:0000313" key="1">
    <source>
        <dbReference type="EMBL" id="KAF3538006.1"/>
    </source>
</evidence>
<evidence type="ECO:0000313" key="2">
    <source>
        <dbReference type="Proteomes" id="UP000712600"/>
    </source>
</evidence>
<accession>A0A8S9Q893</accession>
<dbReference type="Proteomes" id="UP000712600">
    <property type="component" value="Unassembled WGS sequence"/>
</dbReference>